<reference evidence="2 3" key="1">
    <citation type="journal article" date="2024" name="Ann. Entomol. Soc. Am.">
        <title>Genomic analyses of the southern and eastern yellowjacket wasps (Hymenoptera: Vespidae) reveal evolutionary signatures of social life.</title>
        <authorList>
            <person name="Catto M.A."/>
            <person name="Caine P.B."/>
            <person name="Orr S.E."/>
            <person name="Hunt B.G."/>
            <person name="Goodisman M.A.D."/>
        </authorList>
    </citation>
    <scope>NUCLEOTIDE SEQUENCE [LARGE SCALE GENOMIC DNA]</scope>
    <source>
        <strain evidence="2">233</strain>
        <tissue evidence="2">Head and thorax</tissue>
    </source>
</reference>
<evidence type="ECO:0000256" key="1">
    <source>
        <dbReference type="SAM" id="Phobius"/>
    </source>
</evidence>
<proteinExistence type="predicted"/>
<name>A0ABD2AY74_VESSQ</name>
<gene>
    <name evidence="2" type="ORF">V1478_008237</name>
</gene>
<accession>A0ABD2AY74</accession>
<dbReference type="AlphaFoldDB" id="A0ABD2AY74"/>
<evidence type="ECO:0000313" key="2">
    <source>
        <dbReference type="EMBL" id="KAL2725564.1"/>
    </source>
</evidence>
<sequence length="152" mass="17104">MKKMVGVEPIESAPWIALARPPSGINYSDNDWITRTTISWLQPLLFVFESNLISLKANLQRFSWGLSKGPRHLMVFAFTGVLGACLWVGLSVFTTAKPSYVILRYISEIPIRFDRSIEGTLLIGCFLEQLETDRLNIPNTLLKVAQRCCAVT</sequence>
<keyword evidence="1" id="KW-0812">Transmembrane</keyword>
<dbReference type="EMBL" id="JAUDFV010000138">
    <property type="protein sequence ID" value="KAL2725564.1"/>
    <property type="molecule type" value="Genomic_DNA"/>
</dbReference>
<evidence type="ECO:0000313" key="3">
    <source>
        <dbReference type="Proteomes" id="UP001607302"/>
    </source>
</evidence>
<keyword evidence="1" id="KW-0472">Membrane</keyword>
<feature type="transmembrane region" description="Helical" evidence="1">
    <location>
        <begin position="73"/>
        <end position="96"/>
    </location>
</feature>
<protein>
    <submittedName>
        <fullName evidence="2">Uncharacterized protein</fullName>
    </submittedName>
</protein>
<keyword evidence="3" id="KW-1185">Reference proteome</keyword>
<comment type="caution">
    <text evidence="2">The sequence shown here is derived from an EMBL/GenBank/DDBJ whole genome shotgun (WGS) entry which is preliminary data.</text>
</comment>
<keyword evidence="1" id="KW-1133">Transmembrane helix</keyword>
<dbReference type="Proteomes" id="UP001607302">
    <property type="component" value="Unassembled WGS sequence"/>
</dbReference>
<organism evidence="2 3">
    <name type="scientific">Vespula squamosa</name>
    <name type="common">Southern yellow jacket</name>
    <name type="synonym">Wasp</name>
    <dbReference type="NCBI Taxonomy" id="30214"/>
    <lineage>
        <taxon>Eukaryota</taxon>
        <taxon>Metazoa</taxon>
        <taxon>Ecdysozoa</taxon>
        <taxon>Arthropoda</taxon>
        <taxon>Hexapoda</taxon>
        <taxon>Insecta</taxon>
        <taxon>Pterygota</taxon>
        <taxon>Neoptera</taxon>
        <taxon>Endopterygota</taxon>
        <taxon>Hymenoptera</taxon>
        <taxon>Apocrita</taxon>
        <taxon>Aculeata</taxon>
        <taxon>Vespoidea</taxon>
        <taxon>Vespidae</taxon>
        <taxon>Vespinae</taxon>
        <taxon>Vespula</taxon>
    </lineage>
</organism>